<dbReference type="Proteomes" id="UP000031599">
    <property type="component" value="Unassembled WGS sequence"/>
</dbReference>
<gene>
    <name evidence="1" type="ORF">DB30_02321</name>
</gene>
<evidence type="ECO:0000313" key="2">
    <source>
        <dbReference type="Proteomes" id="UP000031599"/>
    </source>
</evidence>
<organism evidence="1 2">
    <name type="scientific">Enhygromyxa salina</name>
    <dbReference type="NCBI Taxonomy" id="215803"/>
    <lineage>
        <taxon>Bacteria</taxon>
        <taxon>Pseudomonadati</taxon>
        <taxon>Myxococcota</taxon>
        <taxon>Polyangia</taxon>
        <taxon>Nannocystales</taxon>
        <taxon>Nannocystaceae</taxon>
        <taxon>Enhygromyxa</taxon>
    </lineage>
</organism>
<evidence type="ECO:0000313" key="1">
    <source>
        <dbReference type="EMBL" id="KIG11896.1"/>
    </source>
</evidence>
<protein>
    <submittedName>
        <fullName evidence="1">Uncharacterized protein</fullName>
    </submittedName>
</protein>
<proteinExistence type="predicted"/>
<comment type="caution">
    <text evidence="1">The sequence shown here is derived from an EMBL/GenBank/DDBJ whole genome shotgun (WGS) entry which is preliminary data.</text>
</comment>
<sequence>MFWCGVMSKLTQQLTALRESLRDADGSQSDSFSEVFSDFLAITETTELLDVCKPFNGKSTRVMLEQVLRKHANEPKLPTPQAQMQQHPASGLIHGMIAAGRYIGTFFYFPDEKQGIVAFGGLTPTMHYYRMTATEVPPGSVLGRRGPGSAGQNN</sequence>
<dbReference type="AlphaFoldDB" id="A0A0C2CKY9"/>
<name>A0A0C2CKY9_9BACT</name>
<accession>A0A0C2CKY9</accession>
<dbReference type="EMBL" id="JMCC02000167">
    <property type="protein sequence ID" value="KIG11896.1"/>
    <property type="molecule type" value="Genomic_DNA"/>
</dbReference>
<reference evidence="1 2" key="1">
    <citation type="submission" date="2014-12" db="EMBL/GenBank/DDBJ databases">
        <title>Genome assembly of Enhygromyxa salina DSM 15201.</title>
        <authorList>
            <person name="Sharma G."/>
            <person name="Subramanian S."/>
        </authorList>
    </citation>
    <scope>NUCLEOTIDE SEQUENCE [LARGE SCALE GENOMIC DNA]</scope>
    <source>
        <strain evidence="1 2">DSM 15201</strain>
    </source>
</reference>